<dbReference type="InterPro" id="IPR013650">
    <property type="entry name" value="ATP-grasp_succ-CoA_synth-type"/>
</dbReference>
<dbReference type="Proteomes" id="UP000220914">
    <property type="component" value="Unassembled WGS sequence"/>
</dbReference>
<sequence length="392" mass="41091">MKLLEHQGKSLLSREGLTTPDGAVAAEASEAATIANAIGGRVVIKAQIPAGKRGKSGAIRFADSPAQAHQAAADLIGKPINGFPVTAVLIEQALPIARELYAAVLNDPASKGPLVLFSVEGGMDIEEVNAQSPEKVLRLPVDIRVGLSHQDAATLLSGTDLSEAEQAAVADALVRLYSVYLQVEADLVEVNPLVVTEDGRVVALDAKVSLDPGALARQPAEFMQNLEGDQPPDRSALEEEGAQLGLQFIELDGSVGVLANGAGLTMATLDAVNHYGGRPANFLEIGGDAYTKATPALALVLKNPNVRSLLVNFCGAFARTDVMTEGVVNAIEALRPEIPVYFSIHGTGEEEAIALVRNRLGLEPYDLMDDAVRAAVAAAGYKQQELVNEGAR</sequence>
<organism evidence="11 12">
    <name type="scientific">Mycolicibacterium agri</name>
    <name type="common">Mycobacterium agri</name>
    <dbReference type="NCBI Taxonomy" id="36811"/>
    <lineage>
        <taxon>Bacteria</taxon>
        <taxon>Bacillati</taxon>
        <taxon>Actinomycetota</taxon>
        <taxon>Actinomycetes</taxon>
        <taxon>Mycobacteriales</taxon>
        <taxon>Mycobacteriaceae</taxon>
        <taxon>Mycolicibacterium</taxon>
    </lineage>
</organism>
<reference evidence="11 12" key="1">
    <citation type="submission" date="2017-10" db="EMBL/GenBank/DDBJ databases">
        <title>The new phylogeny of genus Mycobacterium.</title>
        <authorList>
            <person name="Tortoli E."/>
            <person name="Trovato A."/>
            <person name="Cirillo D.M."/>
        </authorList>
    </citation>
    <scope>NUCLEOTIDE SEQUENCE [LARGE SCALE GENOMIC DNA]</scope>
    <source>
        <strain evidence="11 12">CCUG37673</strain>
    </source>
</reference>
<evidence type="ECO:0000256" key="1">
    <source>
        <dbReference type="ARBA" id="ARBA00001946"/>
    </source>
</evidence>
<evidence type="ECO:0000256" key="3">
    <source>
        <dbReference type="ARBA" id="ARBA00022598"/>
    </source>
</evidence>
<dbReference type="GO" id="GO:0004775">
    <property type="term" value="F:succinate-CoA ligase (ADP-forming) activity"/>
    <property type="evidence" value="ECO:0007669"/>
    <property type="project" value="TreeGrafter"/>
</dbReference>
<dbReference type="GO" id="GO:0046872">
    <property type="term" value="F:metal ion binding"/>
    <property type="evidence" value="ECO:0007669"/>
    <property type="project" value="UniProtKB-KW"/>
</dbReference>
<evidence type="ECO:0000313" key="12">
    <source>
        <dbReference type="Proteomes" id="UP000220914"/>
    </source>
</evidence>
<protein>
    <submittedName>
        <fullName evidence="10 11">Succinate--CoA ligase</fullName>
    </submittedName>
</protein>
<keyword evidence="3 11" id="KW-0436">Ligase</keyword>
<keyword evidence="4" id="KW-0479">Metal-binding</keyword>
<dbReference type="EMBL" id="PDCP01000026">
    <property type="protein sequence ID" value="PEG37483.1"/>
    <property type="molecule type" value="Genomic_DNA"/>
</dbReference>
<gene>
    <name evidence="10" type="primary">sucC_1</name>
    <name evidence="11" type="ORF">CQY20_15940</name>
    <name evidence="10" type="ORF">MAGR_23860</name>
</gene>
<dbReference type="InterPro" id="IPR017866">
    <property type="entry name" value="Succ-CoA_synthase_bsu_CS"/>
</dbReference>
<comment type="caution">
    <text evidence="11">The sequence shown here is derived from an EMBL/GenBank/DDBJ whole genome shotgun (WGS) entry which is preliminary data.</text>
</comment>
<evidence type="ECO:0000313" key="10">
    <source>
        <dbReference type="EMBL" id="GFG50945.1"/>
    </source>
</evidence>
<dbReference type="InterPro" id="IPR013815">
    <property type="entry name" value="ATP_grasp_subdomain_1"/>
</dbReference>
<proteinExistence type="inferred from homology"/>
<evidence type="ECO:0000256" key="2">
    <source>
        <dbReference type="ARBA" id="ARBA00009182"/>
    </source>
</evidence>
<dbReference type="SUPFAM" id="SSF52210">
    <property type="entry name" value="Succinyl-CoA synthetase domains"/>
    <property type="match status" value="1"/>
</dbReference>
<name>A0A2A7N114_MYCAG</name>
<evidence type="ECO:0000313" key="11">
    <source>
        <dbReference type="EMBL" id="PEG37483.1"/>
    </source>
</evidence>
<dbReference type="FunFam" id="3.30.470.20:FF:000002">
    <property type="entry name" value="Succinate--CoA ligase [ADP-forming] subunit beta"/>
    <property type="match status" value="1"/>
</dbReference>
<dbReference type="OrthoDB" id="9802602at2"/>
<feature type="domain" description="ATP-grasp" evidence="9">
    <location>
        <begin position="9"/>
        <end position="221"/>
    </location>
</feature>
<dbReference type="PANTHER" id="PTHR11815">
    <property type="entry name" value="SUCCINYL-COA SYNTHETASE BETA CHAIN"/>
    <property type="match status" value="1"/>
</dbReference>
<evidence type="ECO:0000256" key="7">
    <source>
        <dbReference type="ARBA" id="ARBA00022842"/>
    </source>
</evidence>
<keyword evidence="12" id="KW-1185">Reference proteome</keyword>
<comment type="cofactor">
    <cofactor evidence="1">
        <name>Mg(2+)</name>
        <dbReference type="ChEBI" id="CHEBI:18420"/>
    </cofactor>
</comment>
<evidence type="ECO:0000256" key="8">
    <source>
        <dbReference type="PROSITE-ProRule" id="PRU00409"/>
    </source>
</evidence>
<dbReference type="InterPro" id="IPR005809">
    <property type="entry name" value="Succ_CoA_ligase-like_bsu"/>
</dbReference>
<dbReference type="Pfam" id="PF00549">
    <property type="entry name" value="Ligase_CoA"/>
    <property type="match status" value="1"/>
</dbReference>
<keyword evidence="7" id="KW-0460">Magnesium</keyword>
<dbReference type="PROSITE" id="PS01217">
    <property type="entry name" value="SUCCINYL_COA_LIG_3"/>
    <property type="match status" value="1"/>
</dbReference>
<dbReference type="Gene3D" id="3.40.50.261">
    <property type="entry name" value="Succinyl-CoA synthetase domains"/>
    <property type="match status" value="1"/>
</dbReference>
<keyword evidence="5 8" id="KW-0547">Nucleotide-binding</keyword>
<reference evidence="10 13" key="2">
    <citation type="journal article" date="2019" name="Emerg. Microbes Infect.">
        <title>Comprehensive subspecies identification of 175 nontuberculous mycobacteria species based on 7547 genomic profiles.</title>
        <authorList>
            <person name="Matsumoto Y."/>
            <person name="Kinjo T."/>
            <person name="Motooka D."/>
            <person name="Nabeya D."/>
            <person name="Jung N."/>
            <person name="Uechi K."/>
            <person name="Horii T."/>
            <person name="Iida T."/>
            <person name="Fujita J."/>
            <person name="Nakamura S."/>
        </authorList>
    </citation>
    <scope>NUCLEOTIDE SEQUENCE [LARGE SCALE GENOMIC DNA]</scope>
    <source>
        <strain evidence="10 13">JCM 6377</strain>
    </source>
</reference>
<evidence type="ECO:0000256" key="4">
    <source>
        <dbReference type="ARBA" id="ARBA00022723"/>
    </source>
</evidence>
<dbReference type="InterPro" id="IPR005811">
    <property type="entry name" value="SUCC_ACL_C"/>
</dbReference>
<reference evidence="10" key="3">
    <citation type="submission" date="2020-02" db="EMBL/GenBank/DDBJ databases">
        <authorList>
            <person name="Matsumoto Y."/>
            <person name="Motooka D."/>
            <person name="Nakamura S."/>
        </authorList>
    </citation>
    <scope>NUCLEOTIDE SEQUENCE</scope>
    <source>
        <strain evidence="10">JCM 6377</strain>
    </source>
</reference>
<accession>A0A2A7N114</accession>
<dbReference type="Proteomes" id="UP000465302">
    <property type="component" value="Unassembled WGS sequence"/>
</dbReference>
<dbReference type="PANTHER" id="PTHR11815:SF10">
    <property type="entry name" value="SUCCINATE--COA LIGASE [GDP-FORMING] SUBUNIT BETA, MITOCHONDRIAL"/>
    <property type="match status" value="1"/>
</dbReference>
<keyword evidence="6 8" id="KW-0067">ATP-binding</keyword>
<dbReference type="GO" id="GO:0042709">
    <property type="term" value="C:succinate-CoA ligase complex"/>
    <property type="evidence" value="ECO:0007669"/>
    <property type="project" value="TreeGrafter"/>
</dbReference>
<comment type="similarity">
    <text evidence="2">Belongs to the succinate/malate CoA ligase beta subunit family.</text>
</comment>
<dbReference type="AlphaFoldDB" id="A0A2A7N114"/>
<dbReference type="PROSITE" id="PS50975">
    <property type="entry name" value="ATP_GRASP"/>
    <property type="match status" value="1"/>
</dbReference>
<dbReference type="RefSeq" id="WP_097941048.1">
    <property type="nucleotide sequence ID" value="NZ_BLKS01000001.1"/>
</dbReference>
<dbReference type="SUPFAM" id="SSF56059">
    <property type="entry name" value="Glutathione synthetase ATP-binding domain-like"/>
    <property type="match status" value="1"/>
</dbReference>
<dbReference type="GO" id="GO:0006099">
    <property type="term" value="P:tricarboxylic acid cycle"/>
    <property type="evidence" value="ECO:0007669"/>
    <property type="project" value="InterPro"/>
</dbReference>
<dbReference type="InterPro" id="IPR016102">
    <property type="entry name" value="Succinyl-CoA_synth-like"/>
</dbReference>
<dbReference type="GO" id="GO:0005524">
    <property type="term" value="F:ATP binding"/>
    <property type="evidence" value="ECO:0007669"/>
    <property type="project" value="UniProtKB-UniRule"/>
</dbReference>
<evidence type="ECO:0000313" key="13">
    <source>
        <dbReference type="Proteomes" id="UP000465302"/>
    </source>
</evidence>
<dbReference type="GO" id="GO:0006104">
    <property type="term" value="P:succinyl-CoA metabolic process"/>
    <property type="evidence" value="ECO:0007669"/>
    <property type="project" value="TreeGrafter"/>
</dbReference>
<evidence type="ECO:0000256" key="5">
    <source>
        <dbReference type="ARBA" id="ARBA00022741"/>
    </source>
</evidence>
<evidence type="ECO:0000259" key="9">
    <source>
        <dbReference type="PROSITE" id="PS50975"/>
    </source>
</evidence>
<dbReference type="Pfam" id="PF08442">
    <property type="entry name" value="ATP-grasp_2"/>
    <property type="match status" value="1"/>
</dbReference>
<dbReference type="InterPro" id="IPR011761">
    <property type="entry name" value="ATP-grasp"/>
</dbReference>
<dbReference type="Gene3D" id="3.30.1490.20">
    <property type="entry name" value="ATP-grasp fold, A domain"/>
    <property type="match status" value="1"/>
</dbReference>
<dbReference type="Gene3D" id="3.30.470.20">
    <property type="entry name" value="ATP-grasp fold, B domain"/>
    <property type="match status" value="1"/>
</dbReference>
<evidence type="ECO:0000256" key="6">
    <source>
        <dbReference type="ARBA" id="ARBA00022840"/>
    </source>
</evidence>
<dbReference type="EMBL" id="BLKS01000001">
    <property type="protein sequence ID" value="GFG50945.1"/>
    <property type="molecule type" value="Genomic_DNA"/>
</dbReference>
<dbReference type="PIRSF" id="PIRSF001554">
    <property type="entry name" value="SucCS_beta"/>
    <property type="match status" value="1"/>
</dbReference>